<dbReference type="RefSeq" id="WP_157588791.1">
    <property type="nucleotide sequence ID" value="NZ_WPIN01000014.1"/>
</dbReference>
<evidence type="ECO:0000259" key="7">
    <source>
        <dbReference type="Pfam" id="PF06271"/>
    </source>
</evidence>
<keyword evidence="2" id="KW-1003">Cell membrane</keyword>
<name>A0A7K1SJR5_9BACT</name>
<evidence type="ECO:0000256" key="4">
    <source>
        <dbReference type="ARBA" id="ARBA00022989"/>
    </source>
</evidence>
<dbReference type="EMBL" id="WPIN01000014">
    <property type="protein sequence ID" value="MVM34049.1"/>
    <property type="molecule type" value="Genomic_DNA"/>
</dbReference>
<keyword evidence="9" id="KW-1185">Reference proteome</keyword>
<dbReference type="InterPro" id="IPR051791">
    <property type="entry name" value="Pra-immunoreactive"/>
</dbReference>
<feature type="domain" description="RDD" evidence="7">
    <location>
        <begin position="25"/>
        <end position="129"/>
    </location>
</feature>
<accession>A0A7K1SJR5</accession>
<evidence type="ECO:0000256" key="3">
    <source>
        <dbReference type="ARBA" id="ARBA00022692"/>
    </source>
</evidence>
<evidence type="ECO:0000256" key="6">
    <source>
        <dbReference type="SAM" id="Phobius"/>
    </source>
</evidence>
<evidence type="ECO:0000256" key="2">
    <source>
        <dbReference type="ARBA" id="ARBA00022475"/>
    </source>
</evidence>
<protein>
    <submittedName>
        <fullName evidence="8">RDD family protein</fullName>
    </submittedName>
</protein>
<keyword evidence="3 6" id="KW-0812">Transmembrane</keyword>
<comment type="subcellular location">
    <subcellularLocation>
        <location evidence="1">Cell membrane</location>
        <topology evidence="1">Multi-pass membrane protein</topology>
    </subcellularLocation>
</comment>
<feature type="transmembrane region" description="Helical" evidence="6">
    <location>
        <begin position="31"/>
        <end position="54"/>
    </location>
</feature>
<keyword evidence="4 6" id="KW-1133">Transmembrane helix</keyword>
<organism evidence="8 9">
    <name type="scientific">Spirosoma arboris</name>
    <dbReference type="NCBI Taxonomy" id="2682092"/>
    <lineage>
        <taxon>Bacteria</taxon>
        <taxon>Pseudomonadati</taxon>
        <taxon>Bacteroidota</taxon>
        <taxon>Cytophagia</taxon>
        <taxon>Cytophagales</taxon>
        <taxon>Cytophagaceae</taxon>
        <taxon>Spirosoma</taxon>
    </lineage>
</organism>
<dbReference type="PANTHER" id="PTHR36115">
    <property type="entry name" value="PROLINE-RICH ANTIGEN HOMOLOG-RELATED"/>
    <property type="match status" value="1"/>
</dbReference>
<dbReference type="InterPro" id="IPR010432">
    <property type="entry name" value="RDD"/>
</dbReference>
<comment type="caution">
    <text evidence="8">The sequence shown here is derived from an EMBL/GenBank/DDBJ whole genome shotgun (WGS) entry which is preliminary data.</text>
</comment>
<sequence length="164" mass="18580">MDNLSRDLLNADELLAKPITPTSQSKRLANLLLDMLFFYSIVFTVGVIVLLIYPEVGYSVESVNPLVDRVVGALLYVAYYMVFETWLGKTPGKIITKTKVVDKQGQKPDFTTLLGRNLARIIPFDAFTFLRENPIGMHDRMARTMVIDDRPTLTLDQSLRNIPD</sequence>
<dbReference type="PANTHER" id="PTHR36115:SF4">
    <property type="entry name" value="MEMBRANE PROTEIN"/>
    <property type="match status" value="1"/>
</dbReference>
<evidence type="ECO:0000256" key="5">
    <source>
        <dbReference type="ARBA" id="ARBA00023136"/>
    </source>
</evidence>
<keyword evidence="5 6" id="KW-0472">Membrane</keyword>
<reference evidence="8 9" key="1">
    <citation type="submission" date="2019-12" db="EMBL/GenBank/DDBJ databases">
        <title>Spirosoma sp. HMF4905 genome sequencing and assembly.</title>
        <authorList>
            <person name="Kang H."/>
            <person name="Cha I."/>
            <person name="Kim H."/>
            <person name="Joh K."/>
        </authorList>
    </citation>
    <scope>NUCLEOTIDE SEQUENCE [LARGE SCALE GENOMIC DNA]</scope>
    <source>
        <strain evidence="8 9">HMF4905</strain>
    </source>
</reference>
<evidence type="ECO:0000313" key="8">
    <source>
        <dbReference type="EMBL" id="MVM34049.1"/>
    </source>
</evidence>
<dbReference type="Proteomes" id="UP000436006">
    <property type="component" value="Unassembled WGS sequence"/>
</dbReference>
<dbReference type="AlphaFoldDB" id="A0A7K1SJR5"/>
<proteinExistence type="predicted"/>
<feature type="transmembrane region" description="Helical" evidence="6">
    <location>
        <begin position="66"/>
        <end position="87"/>
    </location>
</feature>
<evidence type="ECO:0000256" key="1">
    <source>
        <dbReference type="ARBA" id="ARBA00004651"/>
    </source>
</evidence>
<evidence type="ECO:0000313" key="9">
    <source>
        <dbReference type="Proteomes" id="UP000436006"/>
    </source>
</evidence>
<dbReference type="GO" id="GO:0005886">
    <property type="term" value="C:plasma membrane"/>
    <property type="evidence" value="ECO:0007669"/>
    <property type="project" value="UniProtKB-SubCell"/>
</dbReference>
<dbReference type="Pfam" id="PF06271">
    <property type="entry name" value="RDD"/>
    <property type="match status" value="1"/>
</dbReference>
<gene>
    <name evidence="8" type="ORF">GO755_28710</name>
</gene>